<accession>B0DMR4</accession>
<dbReference type="EMBL" id="DS547120">
    <property type="protein sequence ID" value="EDR04014.1"/>
    <property type="molecule type" value="Genomic_DNA"/>
</dbReference>
<dbReference type="KEGG" id="lbc:LACBIDRAFT_306378"/>
<evidence type="ECO:0000313" key="3">
    <source>
        <dbReference type="Proteomes" id="UP000001194"/>
    </source>
</evidence>
<sequence length="125" mass="14229">MLPLSGSLRAAFLGSVAASFLYGITSVQTFLYFRNTCEDGRPFKLLIFGLWLLDTLHLAFTVHGLYFYIVTCIGNPEVLLSPTWTLLVRYCTFPHAVANELDQTQIYFTVILINLDRSRSRKTNE</sequence>
<keyword evidence="1" id="KW-1133">Transmembrane helix</keyword>
<keyword evidence="1" id="KW-0472">Membrane</keyword>
<dbReference type="RefSeq" id="XP_001885269.1">
    <property type="nucleotide sequence ID" value="XM_001885234.1"/>
</dbReference>
<dbReference type="AlphaFoldDB" id="B0DMR4"/>
<name>B0DMR4_LACBS</name>
<keyword evidence="3" id="KW-1185">Reference proteome</keyword>
<proteinExistence type="predicted"/>
<feature type="transmembrane region" description="Helical" evidence="1">
    <location>
        <begin position="45"/>
        <end position="69"/>
    </location>
</feature>
<dbReference type="HOGENOM" id="CLU_1992999_0_0_1"/>
<dbReference type="Proteomes" id="UP000001194">
    <property type="component" value="Unassembled WGS sequence"/>
</dbReference>
<evidence type="ECO:0000256" key="1">
    <source>
        <dbReference type="SAM" id="Phobius"/>
    </source>
</evidence>
<gene>
    <name evidence="2" type="ORF">LACBIDRAFT_306378</name>
</gene>
<protein>
    <submittedName>
        <fullName evidence="2">Predicted protein</fullName>
    </submittedName>
</protein>
<dbReference type="InParanoid" id="B0DMR4"/>
<feature type="transmembrane region" description="Helical" evidence="1">
    <location>
        <begin position="12"/>
        <end position="33"/>
    </location>
</feature>
<keyword evidence="1" id="KW-0812">Transmembrane</keyword>
<reference evidence="2 3" key="1">
    <citation type="journal article" date="2008" name="Nature">
        <title>The genome of Laccaria bicolor provides insights into mycorrhizal symbiosis.</title>
        <authorList>
            <person name="Martin F."/>
            <person name="Aerts A."/>
            <person name="Ahren D."/>
            <person name="Brun A."/>
            <person name="Danchin E.G.J."/>
            <person name="Duchaussoy F."/>
            <person name="Gibon J."/>
            <person name="Kohler A."/>
            <person name="Lindquist E."/>
            <person name="Pereda V."/>
            <person name="Salamov A."/>
            <person name="Shapiro H.J."/>
            <person name="Wuyts J."/>
            <person name="Blaudez D."/>
            <person name="Buee M."/>
            <person name="Brokstein P."/>
            <person name="Canbaeck B."/>
            <person name="Cohen D."/>
            <person name="Courty P.E."/>
            <person name="Coutinho P.M."/>
            <person name="Delaruelle C."/>
            <person name="Detter J.C."/>
            <person name="Deveau A."/>
            <person name="DiFazio S."/>
            <person name="Duplessis S."/>
            <person name="Fraissinet-Tachet L."/>
            <person name="Lucic E."/>
            <person name="Frey-Klett P."/>
            <person name="Fourrey C."/>
            <person name="Feussner I."/>
            <person name="Gay G."/>
            <person name="Grimwood J."/>
            <person name="Hoegger P.J."/>
            <person name="Jain P."/>
            <person name="Kilaru S."/>
            <person name="Labbe J."/>
            <person name="Lin Y.C."/>
            <person name="Legue V."/>
            <person name="Le Tacon F."/>
            <person name="Marmeisse R."/>
            <person name="Melayah D."/>
            <person name="Montanini B."/>
            <person name="Muratet M."/>
            <person name="Nehls U."/>
            <person name="Niculita-Hirzel H."/>
            <person name="Oudot-Le Secq M.P."/>
            <person name="Peter M."/>
            <person name="Quesneville H."/>
            <person name="Rajashekar B."/>
            <person name="Reich M."/>
            <person name="Rouhier N."/>
            <person name="Schmutz J."/>
            <person name="Yin T."/>
            <person name="Chalot M."/>
            <person name="Henrissat B."/>
            <person name="Kuees U."/>
            <person name="Lucas S."/>
            <person name="Van de Peer Y."/>
            <person name="Podila G.K."/>
            <person name="Polle A."/>
            <person name="Pukkila P.J."/>
            <person name="Richardson P.M."/>
            <person name="Rouze P."/>
            <person name="Sanders I.R."/>
            <person name="Stajich J.E."/>
            <person name="Tunlid A."/>
            <person name="Tuskan G."/>
            <person name="Grigoriev I.V."/>
        </authorList>
    </citation>
    <scope>NUCLEOTIDE SEQUENCE [LARGE SCALE GENOMIC DNA]</scope>
    <source>
        <strain evidence="3">S238N-H82 / ATCC MYA-4686</strain>
    </source>
</reference>
<evidence type="ECO:0000313" key="2">
    <source>
        <dbReference type="EMBL" id="EDR04014.1"/>
    </source>
</evidence>
<dbReference type="GeneID" id="6080911"/>
<dbReference type="OrthoDB" id="2535105at2759"/>
<organism evidence="3">
    <name type="scientific">Laccaria bicolor (strain S238N-H82 / ATCC MYA-4686)</name>
    <name type="common">Bicoloured deceiver</name>
    <name type="synonym">Laccaria laccata var. bicolor</name>
    <dbReference type="NCBI Taxonomy" id="486041"/>
    <lineage>
        <taxon>Eukaryota</taxon>
        <taxon>Fungi</taxon>
        <taxon>Dikarya</taxon>
        <taxon>Basidiomycota</taxon>
        <taxon>Agaricomycotina</taxon>
        <taxon>Agaricomycetes</taxon>
        <taxon>Agaricomycetidae</taxon>
        <taxon>Agaricales</taxon>
        <taxon>Agaricineae</taxon>
        <taxon>Hydnangiaceae</taxon>
        <taxon>Laccaria</taxon>
    </lineage>
</organism>